<proteinExistence type="predicted"/>
<keyword evidence="1" id="KW-0472">Membrane</keyword>
<dbReference type="Proteomes" id="UP000666915">
    <property type="component" value="Unassembled WGS sequence"/>
</dbReference>
<dbReference type="EMBL" id="JAGEOK010000009">
    <property type="protein sequence ID" value="MBO2439110.1"/>
    <property type="molecule type" value="Genomic_DNA"/>
</dbReference>
<keyword evidence="1" id="KW-0812">Transmembrane</keyword>
<evidence type="ECO:0000313" key="3">
    <source>
        <dbReference type="Proteomes" id="UP000666915"/>
    </source>
</evidence>
<feature type="transmembrane region" description="Helical" evidence="1">
    <location>
        <begin position="40"/>
        <end position="60"/>
    </location>
</feature>
<gene>
    <name evidence="2" type="ORF">J4557_16440</name>
</gene>
<name>A0ABS3QYN5_9ACTN</name>
<keyword evidence="1" id="KW-1133">Transmembrane helix</keyword>
<reference evidence="2 3" key="1">
    <citation type="submission" date="2021-03" db="EMBL/GenBank/DDBJ databases">
        <authorList>
            <person name="Kanchanasin P."/>
            <person name="Saeng-In P."/>
            <person name="Phongsopitanun W."/>
            <person name="Yuki M."/>
            <person name="Kudo T."/>
            <person name="Ohkuma M."/>
            <person name="Tanasupawat S."/>
        </authorList>
    </citation>
    <scope>NUCLEOTIDE SEQUENCE [LARGE SCALE GENOMIC DNA]</scope>
    <source>
        <strain evidence="2 3">L46</strain>
    </source>
</reference>
<evidence type="ECO:0000256" key="1">
    <source>
        <dbReference type="SAM" id="Phobius"/>
    </source>
</evidence>
<comment type="caution">
    <text evidence="2">The sequence shown here is derived from an EMBL/GenBank/DDBJ whole genome shotgun (WGS) entry which is preliminary data.</text>
</comment>
<sequence>MNGYEERILSELKAVVAERAAAPDAAPEVRAARRRPGRRLGLGLAVVAAAAGATVAIPMVTGGGEAKANAVELRRDGSVAVYWREWSHPERVQSKLRGLGVPAEVNFLPSGKKCKPGRAHWIYDGSADGVFGSIPKEAAANATLIYPEKLKPGQTVVLDVWALLGENDEIKSSVLTPKVAQGRVGACVVVPGGPEVHEDWAGDGPNTVEGPDD</sequence>
<organism evidence="2 3">
    <name type="scientific">Actinomadura nitritigenes</name>
    <dbReference type="NCBI Taxonomy" id="134602"/>
    <lineage>
        <taxon>Bacteria</taxon>
        <taxon>Bacillati</taxon>
        <taxon>Actinomycetota</taxon>
        <taxon>Actinomycetes</taxon>
        <taxon>Streptosporangiales</taxon>
        <taxon>Thermomonosporaceae</taxon>
        <taxon>Actinomadura</taxon>
    </lineage>
</organism>
<keyword evidence="3" id="KW-1185">Reference proteome</keyword>
<accession>A0ABS3QYN5</accession>
<evidence type="ECO:0000313" key="2">
    <source>
        <dbReference type="EMBL" id="MBO2439110.1"/>
    </source>
</evidence>
<dbReference type="RefSeq" id="WP_208267402.1">
    <property type="nucleotide sequence ID" value="NZ_BAAAGM010000117.1"/>
</dbReference>
<protein>
    <submittedName>
        <fullName evidence="2">Uncharacterized protein</fullName>
    </submittedName>
</protein>